<protein>
    <submittedName>
        <fullName evidence="2">Uncharacterized protein</fullName>
    </submittedName>
</protein>
<evidence type="ECO:0000256" key="1">
    <source>
        <dbReference type="SAM" id="Phobius"/>
    </source>
</evidence>
<evidence type="ECO:0000313" key="2">
    <source>
        <dbReference type="EMBL" id="MDM1071551.1"/>
    </source>
</evidence>
<keyword evidence="1" id="KW-0812">Transmembrane</keyword>
<dbReference type="AlphaFoldDB" id="A0AAJ1QCP1"/>
<feature type="transmembrane region" description="Helical" evidence="1">
    <location>
        <begin position="6"/>
        <end position="25"/>
    </location>
</feature>
<feature type="transmembrane region" description="Helical" evidence="1">
    <location>
        <begin position="37"/>
        <end position="59"/>
    </location>
</feature>
<keyword evidence="1" id="KW-1133">Transmembrane helix</keyword>
<evidence type="ECO:0000313" key="3">
    <source>
        <dbReference type="Proteomes" id="UP001170959"/>
    </source>
</evidence>
<name>A0AAJ1QCP1_9FLAO</name>
<reference evidence="2" key="2">
    <citation type="journal article" date="2022" name="Sci. Total Environ.">
        <title>Prevalence, transmission, and molecular epidemiology of tet(X)-positive bacteria among humans, animals, and environmental niches in China: An epidemiological, and genomic-based study.</title>
        <authorList>
            <person name="Dong N."/>
            <person name="Zeng Y."/>
            <person name="Cai C."/>
            <person name="Sun C."/>
            <person name="Lu J."/>
            <person name="Liu C."/>
            <person name="Zhou H."/>
            <person name="Sun Q."/>
            <person name="Shu L."/>
            <person name="Wang H."/>
            <person name="Wang Y."/>
            <person name="Wang S."/>
            <person name="Wu C."/>
            <person name="Chan E.W."/>
            <person name="Chen G."/>
            <person name="Shen Z."/>
            <person name="Chen S."/>
            <person name="Zhang R."/>
        </authorList>
    </citation>
    <scope>NUCLEOTIDE SEQUENCE</scope>
    <source>
        <strain evidence="2">R655-4</strain>
    </source>
</reference>
<sequence length="205" mass="23677">MEQNNITVIHFFLGIFVIGLVLMAISFTDSVVKNNDIIFCVSIFMIEFVICLFGLSLYLKIDKISELFLGKIFINPGKIFVWTNITWLFIPIAFILDETIIHIINDLGFYTPFLTYLLFLLIVVNFIVMIFYTNFDDEGTIGFSFLNYFSILLAVVLLLLFSFLIILFAVFEYPTISICFMMLNIYLINTISKILKLKSVNDQAL</sequence>
<gene>
    <name evidence="2" type="ORF">HX001_03475</name>
</gene>
<accession>A0AAJ1QCP1</accession>
<feature type="transmembrane region" description="Helical" evidence="1">
    <location>
        <begin position="79"/>
        <end position="101"/>
    </location>
</feature>
<comment type="caution">
    <text evidence="2">The sequence shown here is derived from an EMBL/GenBank/DDBJ whole genome shotgun (WGS) entry which is preliminary data.</text>
</comment>
<keyword evidence="1" id="KW-0472">Membrane</keyword>
<feature type="transmembrane region" description="Helical" evidence="1">
    <location>
        <begin position="178"/>
        <end position="195"/>
    </location>
</feature>
<feature type="transmembrane region" description="Helical" evidence="1">
    <location>
        <begin position="145"/>
        <end position="171"/>
    </location>
</feature>
<proteinExistence type="predicted"/>
<reference evidence="2" key="1">
    <citation type="submission" date="2020-06" db="EMBL/GenBank/DDBJ databases">
        <authorList>
            <person name="Dong N."/>
        </authorList>
    </citation>
    <scope>NUCLEOTIDE SEQUENCE</scope>
    <source>
        <strain evidence="2">R655-4</strain>
    </source>
</reference>
<dbReference type="Proteomes" id="UP001170959">
    <property type="component" value="Unassembled WGS sequence"/>
</dbReference>
<organism evidence="2 3">
    <name type="scientific">Empedobacter brevis</name>
    <dbReference type="NCBI Taxonomy" id="247"/>
    <lineage>
        <taxon>Bacteria</taxon>
        <taxon>Pseudomonadati</taxon>
        <taxon>Bacteroidota</taxon>
        <taxon>Flavobacteriia</taxon>
        <taxon>Flavobacteriales</taxon>
        <taxon>Weeksellaceae</taxon>
        <taxon>Empedobacter</taxon>
    </lineage>
</organism>
<dbReference type="RefSeq" id="WP_159156096.1">
    <property type="nucleotide sequence ID" value="NZ_CP013210.1"/>
</dbReference>
<dbReference type="EMBL" id="JACAGJ010000001">
    <property type="protein sequence ID" value="MDM1071551.1"/>
    <property type="molecule type" value="Genomic_DNA"/>
</dbReference>
<feature type="transmembrane region" description="Helical" evidence="1">
    <location>
        <begin position="113"/>
        <end position="133"/>
    </location>
</feature>